<reference evidence="4 5" key="1">
    <citation type="journal article" date="2018" name="ISME J.">
        <title>A methanotrophic archaeon couples anaerobic oxidation of methane to Fe(III) reduction.</title>
        <authorList>
            <person name="Cai C."/>
            <person name="Leu A.O."/>
            <person name="Xie G.J."/>
            <person name="Guo J."/>
            <person name="Feng Y."/>
            <person name="Zhao J.X."/>
            <person name="Tyson G.W."/>
            <person name="Yuan Z."/>
            <person name="Hu S."/>
        </authorList>
    </citation>
    <scope>NUCLEOTIDE SEQUENCE [LARGE SCALE GENOMIC DNA]</scope>
    <source>
        <strain evidence="4">FeB_12</strain>
    </source>
</reference>
<comment type="caution">
    <text evidence="4">The sequence shown here is derived from an EMBL/GenBank/DDBJ whole genome shotgun (WGS) entry which is preliminary data.</text>
</comment>
<dbReference type="InterPro" id="IPR043519">
    <property type="entry name" value="NT_sf"/>
</dbReference>
<feature type="domain" description="Polymerase nucleotidyl transferase" evidence="2">
    <location>
        <begin position="25"/>
        <end position="71"/>
    </location>
</feature>
<evidence type="ECO:0000259" key="3">
    <source>
        <dbReference type="Pfam" id="PF13427"/>
    </source>
</evidence>
<name>A0A855WZD8_9BACT</name>
<evidence type="ECO:0008006" key="6">
    <source>
        <dbReference type="Google" id="ProtNLM"/>
    </source>
</evidence>
<organism evidence="4 5">
    <name type="scientific">candidate division GN15 bacterium</name>
    <dbReference type="NCBI Taxonomy" id="2072418"/>
    <lineage>
        <taxon>Bacteria</taxon>
        <taxon>candidate division GN15</taxon>
    </lineage>
</organism>
<dbReference type="SUPFAM" id="SSF81301">
    <property type="entry name" value="Nucleotidyltransferase"/>
    <property type="match status" value="1"/>
</dbReference>
<dbReference type="Proteomes" id="UP000250918">
    <property type="component" value="Unassembled WGS sequence"/>
</dbReference>
<dbReference type="Pfam" id="PF13427">
    <property type="entry name" value="AadA_C"/>
    <property type="match status" value="1"/>
</dbReference>
<dbReference type="CDD" id="cd05403">
    <property type="entry name" value="NT_KNTase_like"/>
    <property type="match status" value="1"/>
</dbReference>
<evidence type="ECO:0000259" key="2">
    <source>
        <dbReference type="Pfam" id="PF01909"/>
    </source>
</evidence>
<dbReference type="EMBL" id="PQAP01000123">
    <property type="protein sequence ID" value="PWB71154.1"/>
    <property type="molecule type" value="Genomic_DNA"/>
</dbReference>
<gene>
    <name evidence="4" type="ORF">C3F09_08170</name>
</gene>
<proteinExistence type="predicted"/>
<dbReference type="InterPro" id="IPR002934">
    <property type="entry name" value="Polymerase_NTP_transf_dom"/>
</dbReference>
<protein>
    <recommendedName>
        <fullName evidence="6">DUF4111 domain-containing protein</fullName>
    </recommendedName>
</protein>
<keyword evidence="1" id="KW-0808">Transferase</keyword>
<evidence type="ECO:0000313" key="5">
    <source>
        <dbReference type="Proteomes" id="UP000250918"/>
    </source>
</evidence>
<sequence length="285" mass="31958">MNEETAKVMNSASYTPYPELNAILRELVNSVRSILRDDLIGAYLQGSFAVGDFDEHSDCDFAIAVNQDLSNRQIQDLRSMHRRIYNLDMRWAQALEGSYFPKAILRDHAQSGSDLCYLDNGHSELEWSNHCNKVALRWILREKGVVLFGPEPSTLIDPIPVEVLRRSILNSINESAQTILANPAPYSNRFYQTFIVLHFCRKLHSLHAGAFGSKRAGAEWAKHHLGQSWAGLIDRALSGRTNPTVSIRQPADESDLRSTMELLKEVMRAANDFTIAGGMSGSQVL</sequence>
<dbReference type="Pfam" id="PF01909">
    <property type="entry name" value="NTP_transf_2"/>
    <property type="match status" value="1"/>
</dbReference>
<dbReference type="InterPro" id="IPR025184">
    <property type="entry name" value="AadA_C"/>
</dbReference>
<dbReference type="AlphaFoldDB" id="A0A855WZD8"/>
<evidence type="ECO:0000256" key="1">
    <source>
        <dbReference type="ARBA" id="ARBA00022679"/>
    </source>
</evidence>
<dbReference type="GO" id="GO:0016779">
    <property type="term" value="F:nucleotidyltransferase activity"/>
    <property type="evidence" value="ECO:0007669"/>
    <property type="project" value="InterPro"/>
</dbReference>
<feature type="domain" description="Adenylyltransferase AadA C-terminal" evidence="3">
    <location>
        <begin position="155"/>
        <end position="244"/>
    </location>
</feature>
<dbReference type="Gene3D" id="3.30.460.10">
    <property type="entry name" value="Beta Polymerase, domain 2"/>
    <property type="match status" value="1"/>
</dbReference>
<evidence type="ECO:0000313" key="4">
    <source>
        <dbReference type="EMBL" id="PWB71154.1"/>
    </source>
</evidence>
<accession>A0A855WZD8</accession>